<gene>
    <name evidence="3" type="ordered locus">Clole_1474</name>
</gene>
<reference evidence="3 4" key="1">
    <citation type="journal article" date="2011" name="J. Bacteriol.">
        <title>Complete genome sequence of the cellulose-degrading bacterium Cellulosilyticum lentocellum.</title>
        <authorList>
            <consortium name="US DOE Joint Genome Institute"/>
            <person name="Miller D.A."/>
            <person name="Suen G."/>
            <person name="Bruce D."/>
            <person name="Copeland A."/>
            <person name="Cheng J.F."/>
            <person name="Detter C."/>
            <person name="Goodwin L.A."/>
            <person name="Han C.S."/>
            <person name="Hauser L.J."/>
            <person name="Land M.L."/>
            <person name="Lapidus A."/>
            <person name="Lucas S."/>
            <person name="Meincke L."/>
            <person name="Pitluck S."/>
            <person name="Tapia R."/>
            <person name="Teshima H."/>
            <person name="Woyke T."/>
            <person name="Fox B.G."/>
            <person name="Angert E.R."/>
            <person name="Currie C.R."/>
        </authorList>
    </citation>
    <scope>NUCLEOTIDE SEQUENCE [LARGE SCALE GENOMIC DNA]</scope>
    <source>
        <strain evidence="4">ATCC 49066 / DSM 5427 / NCIMB 11756 / RHM5</strain>
    </source>
</reference>
<dbReference type="EMBL" id="CP002582">
    <property type="protein sequence ID" value="ADZ83200.1"/>
    <property type="molecule type" value="Genomic_DNA"/>
</dbReference>
<keyword evidence="1" id="KW-0238">DNA-binding</keyword>
<dbReference type="Proteomes" id="UP000008467">
    <property type="component" value="Chromosome"/>
</dbReference>
<dbReference type="SUPFAM" id="SSF47413">
    <property type="entry name" value="lambda repressor-like DNA-binding domains"/>
    <property type="match status" value="1"/>
</dbReference>
<evidence type="ECO:0000313" key="4">
    <source>
        <dbReference type="Proteomes" id="UP000008467"/>
    </source>
</evidence>
<dbReference type="PANTHER" id="PTHR46558:SF4">
    <property type="entry name" value="DNA-BIDING PHAGE PROTEIN"/>
    <property type="match status" value="1"/>
</dbReference>
<name>F2JJ41_CELLD</name>
<accession>F2JJ41</accession>
<dbReference type="RefSeq" id="WP_013656498.1">
    <property type="nucleotide sequence ID" value="NC_015275.1"/>
</dbReference>
<dbReference type="Pfam" id="PF01381">
    <property type="entry name" value="HTH_3"/>
    <property type="match status" value="1"/>
</dbReference>
<feature type="domain" description="HTH cro/C1-type" evidence="2">
    <location>
        <begin position="5"/>
        <end position="60"/>
    </location>
</feature>
<dbReference type="AlphaFoldDB" id="F2JJ41"/>
<dbReference type="Gene3D" id="1.10.260.40">
    <property type="entry name" value="lambda repressor-like DNA-binding domains"/>
    <property type="match status" value="1"/>
</dbReference>
<dbReference type="CDD" id="cd00093">
    <property type="entry name" value="HTH_XRE"/>
    <property type="match status" value="1"/>
</dbReference>
<dbReference type="InterPro" id="IPR001387">
    <property type="entry name" value="Cro/C1-type_HTH"/>
</dbReference>
<dbReference type="eggNOG" id="COG1476">
    <property type="taxonomic scope" value="Bacteria"/>
</dbReference>
<dbReference type="InterPro" id="IPR010982">
    <property type="entry name" value="Lambda_DNA-bd_dom_sf"/>
</dbReference>
<dbReference type="SMART" id="SM00530">
    <property type="entry name" value="HTH_XRE"/>
    <property type="match status" value="1"/>
</dbReference>
<sequence length="66" mass="7420">MGLKLKIRRIELGIKQGFAANEIGVSQQYLANLESGRSTNPSREVMLKLAKLYGCSVQELFFTEDQ</sequence>
<keyword evidence="4" id="KW-1185">Reference proteome</keyword>
<proteinExistence type="predicted"/>
<dbReference type="STRING" id="642492.Clole_1474"/>
<dbReference type="GO" id="GO:0003677">
    <property type="term" value="F:DNA binding"/>
    <property type="evidence" value="ECO:0007669"/>
    <property type="project" value="UniProtKB-KW"/>
</dbReference>
<organism evidence="3 4">
    <name type="scientific">Cellulosilyticum lentocellum (strain ATCC 49066 / DSM 5427 / NCIMB 11756 / RHM5)</name>
    <name type="common">Clostridium lentocellum</name>
    <dbReference type="NCBI Taxonomy" id="642492"/>
    <lineage>
        <taxon>Bacteria</taxon>
        <taxon>Bacillati</taxon>
        <taxon>Bacillota</taxon>
        <taxon>Clostridia</taxon>
        <taxon>Lachnospirales</taxon>
        <taxon>Cellulosilyticaceae</taxon>
        <taxon>Cellulosilyticum</taxon>
    </lineage>
</organism>
<protein>
    <submittedName>
        <fullName evidence="3">Helix-turn-helix domain protein</fullName>
    </submittedName>
</protein>
<dbReference type="KEGG" id="cle:Clole_1474"/>
<evidence type="ECO:0000259" key="2">
    <source>
        <dbReference type="PROSITE" id="PS50943"/>
    </source>
</evidence>
<dbReference type="PROSITE" id="PS50943">
    <property type="entry name" value="HTH_CROC1"/>
    <property type="match status" value="1"/>
</dbReference>
<evidence type="ECO:0000313" key="3">
    <source>
        <dbReference type="EMBL" id="ADZ83200.1"/>
    </source>
</evidence>
<evidence type="ECO:0000256" key="1">
    <source>
        <dbReference type="ARBA" id="ARBA00023125"/>
    </source>
</evidence>
<dbReference type="PANTHER" id="PTHR46558">
    <property type="entry name" value="TRACRIPTIONAL REGULATORY PROTEIN-RELATED-RELATED"/>
    <property type="match status" value="1"/>
</dbReference>
<dbReference type="HOGENOM" id="CLU_066192_44_5_9"/>